<dbReference type="InterPro" id="IPR031100">
    <property type="entry name" value="LOG_fam"/>
</dbReference>
<dbReference type="Proteomes" id="UP000614058">
    <property type="component" value="Unassembled WGS sequence"/>
</dbReference>
<comment type="caution">
    <text evidence="3">The sequence shown here is derived from an EMBL/GenBank/DDBJ whole genome shotgun (WGS) entry which is preliminary data.</text>
</comment>
<comment type="catalytic activity">
    <reaction evidence="1">
        <text>AMP + H2O = D-ribose 5-phosphate + adenine</text>
        <dbReference type="Rhea" id="RHEA:20129"/>
        <dbReference type="ChEBI" id="CHEBI:15377"/>
        <dbReference type="ChEBI" id="CHEBI:16708"/>
        <dbReference type="ChEBI" id="CHEBI:78346"/>
        <dbReference type="ChEBI" id="CHEBI:456215"/>
        <dbReference type="EC" id="3.2.2.4"/>
    </reaction>
</comment>
<dbReference type="PANTHER" id="PTHR43393">
    <property type="entry name" value="CYTOKININ RIBOSIDE 5'-MONOPHOSPHATE PHOSPHORIBOHYDROLASE"/>
    <property type="match status" value="1"/>
</dbReference>
<comment type="similarity">
    <text evidence="2">Belongs to the LOG family.</text>
</comment>
<dbReference type="NCBIfam" id="TIGR00730">
    <property type="entry name" value="Rossman fold protein, TIGR00730 family"/>
    <property type="match status" value="1"/>
</dbReference>
<dbReference type="EC" id="3.2.2.n1" evidence="2"/>
<gene>
    <name evidence="3" type="ORF">JDW22_10905</name>
</gene>
<dbReference type="Pfam" id="PF03641">
    <property type="entry name" value="Lysine_decarbox"/>
    <property type="match status" value="1"/>
</dbReference>
<keyword evidence="4" id="KW-1185">Reference proteome</keyword>
<evidence type="ECO:0000256" key="2">
    <source>
        <dbReference type="RuleBase" id="RU363015"/>
    </source>
</evidence>
<dbReference type="EMBL" id="JAEHNZ010000004">
    <property type="protein sequence ID" value="MBK0397072.1"/>
    <property type="molecule type" value="Genomic_DNA"/>
</dbReference>
<dbReference type="SUPFAM" id="SSF102405">
    <property type="entry name" value="MCP/YpsA-like"/>
    <property type="match status" value="1"/>
</dbReference>
<sequence length="204" mass="21770">MTSPLPQIAQEWQIADARLPDVSPAVSIFGSARLPVTAPEYALAERVARRLSDAGFAVLSGGGPSIMEAANKGAHAGKSAAVGLNIALPHEQHPNPYQDLSLQFQYFASRKSAFVRYSQAFVVFAGGLGTLDELFDTLAQMQTRKVPAKPIILVGSAFWQGLLDWLDMQLVARGLIRAEDLDLLTLLDDEDEIVAAVLAGVGAA</sequence>
<dbReference type="InterPro" id="IPR052341">
    <property type="entry name" value="LOG_family_nucleotidases"/>
</dbReference>
<name>A0ABS1BUX2_9NEIS</name>
<evidence type="ECO:0000313" key="3">
    <source>
        <dbReference type="EMBL" id="MBK0397072.1"/>
    </source>
</evidence>
<dbReference type="InterPro" id="IPR005269">
    <property type="entry name" value="LOG"/>
</dbReference>
<evidence type="ECO:0000256" key="1">
    <source>
        <dbReference type="ARBA" id="ARBA00000274"/>
    </source>
</evidence>
<reference evidence="3 4" key="1">
    <citation type="journal article" date="2021" name="Pathogens">
        <title>Isolation and Characterization of Kingella bonacorsii sp. nov., A Novel Kingella Species Detected in a Stable Periodontitis Subject.</title>
        <authorList>
            <person name="Antezack A."/>
            <person name="Boxberger M."/>
            <person name="Rolland C."/>
            <person name="Monnet-Corti V."/>
            <person name="La Scola B."/>
        </authorList>
    </citation>
    <scope>NUCLEOTIDE SEQUENCE [LARGE SCALE GENOMIC DNA]</scope>
    <source>
        <strain evidence="3 4">Marseille-Q4569</strain>
    </source>
</reference>
<keyword evidence="2" id="KW-0378">Hydrolase</keyword>
<dbReference type="PANTHER" id="PTHR43393:SF2">
    <property type="entry name" value="CYTOKININ RIBOSIDE 5'-MONOPHOSPHATE PHOSPHORIBOHYDROLASE"/>
    <property type="match status" value="1"/>
</dbReference>
<proteinExistence type="inferred from homology"/>
<accession>A0ABS1BUX2</accession>
<dbReference type="Gene3D" id="3.40.50.450">
    <property type="match status" value="1"/>
</dbReference>
<keyword evidence="2" id="KW-0203">Cytokinin biosynthesis</keyword>
<organism evidence="3 4">
    <name type="scientific">Kingella bonacorsii</name>
    <dbReference type="NCBI Taxonomy" id="2796361"/>
    <lineage>
        <taxon>Bacteria</taxon>
        <taxon>Pseudomonadati</taxon>
        <taxon>Pseudomonadota</taxon>
        <taxon>Betaproteobacteria</taxon>
        <taxon>Neisseriales</taxon>
        <taxon>Neisseriaceae</taxon>
        <taxon>Kingella</taxon>
    </lineage>
</organism>
<evidence type="ECO:0000313" key="4">
    <source>
        <dbReference type="Proteomes" id="UP000614058"/>
    </source>
</evidence>
<dbReference type="RefSeq" id="WP_200523079.1">
    <property type="nucleotide sequence ID" value="NZ_JAEHNZ010000004.1"/>
</dbReference>
<protein>
    <recommendedName>
        <fullName evidence="2">Cytokinin riboside 5'-monophosphate phosphoribohydrolase</fullName>
        <ecNumber evidence="2">3.2.2.n1</ecNumber>
    </recommendedName>
</protein>